<proteinExistence type="predicted"/>
<gene>
    <name evidence="6" type="ORF">C7400_123112</name>
    <name evidence="7" type="ORF">SAMN05216550_121124</name>
</gene>
<dbReference type="EMBL" id="FNZM01000021">
    <property type="protein sequence ID" value="SEK12202.1"/>
    <property type="molecule type" value="Genomic_DNA"/>
</dbReference>
<accession>A0AAQ1JXH7</accession>
<dbReference type="InterPro" id="IPR036890">
    <property type="entry name" value="HATPase_C_sf"/>
</dbReference>
<organism evidence="7 8">
    <name type="scientific">Paraburkholderia tropica</name>
    <dbReference type="NCBI Taxonomy" id="92647"/>
    <lineage>
        <taxon>Bacteria</taxon>
        <taxon>Pseudomonadati</taxon>
        <taxon>Pseudomonadota</taxon>
        <taxon>Betaproteobacteria</taxon>
        <taxon>Burkholderiales</taxon>
        <taxon>Burkholderiaceae</taxon>
        <taxon>Paraburkholderia</taxon>
    </lineage>
</organism>
<feature type="transmembrane region" description="Helical" evidence="4">
    <location>
        <begin position="293"/>
        <end position="312"/>
    </location>
</feature>
<keyword evidence="1" id="KW-0808">Transferase</keyword>
<comment type="caution">
    <text evidence="7">The sequence shown here is derived from an EMBL/GenBank/DDBJ whole genome shotgun (WGS) entry which is preliminary data.</text>
</comment>
<dbReference type="Gene3D" id="3.30.565.10">
    <property type="entry name" value="Histidine kinase-like ATPase, C-terminal domain"/>
    <property type="match status" value="1"/>
</dbReference>
<evidence type="ECO:0000313" key="6">
    <source>
        <dbReference type="EMBL" id="PXX09640.1"/>
    </source>
</evidence>
<feature type="transmembrane region" description="Helical" evidence="4">
    <location>
        <begin position="324"/>
        <end position="345"/>
    </location>
</feature>
<dbReference type="InterPro" id="IPR003594">
    <property type="entry name" value="HATPase_dom"/>
</dbReference>
<feature type="transmembrane region" description="Helical" evidence="4">
    <location>
        <begin position="203"/>
        <end position="220"/>
    </location>
</feature>
<dbReference type="SUPFAM" id="SSF55874">
    <property type="entry name" value="ATPase domain of HSP90 chaperone/DNA topoisomerase II/histidine kinase"/>
    <property type="match status" value="1"/>
</dbReference>
<dbReference type="EMBL" id="QJJV01000023">
    <property type="protein sequence ID" value="PXX09640.1"/>
    <property type="molecule type" value="Genomic_DNA"/>
</dbReference>
<dbReference type="GO" id="GO:0016301">
    <property type="term" value="F:kinase activity"/>
    <property type="evidence" value="ECO:0007669"/>
    <property type="project" value="UniProtKB-KW"/>
</dbReference>
<keyword evidence="3" id="KW-0902">Two-component regulatory system</keyword>
<sequence length="619" mass="68231">MLAIATHAGAAHAAATCQPDNGASTSGFDRIEAARSGWDAPAPPLTGWTPVTLPDVWAGRWPGFDGVVWYRLSWRQSGAARPCAILLDYLNMAGAVYLNGSLLSRDTNLTEPLSRAWNTPRIWIVDSPVLRDGDNTLLIRVSGLTAYSPGLGNVVRGDPAPVMAQYRHALLLRQDLQFFGLAITVTLGGVFLALWIMRRQESAYGWFAAMSIAWWCYAYNQIAISPWPFATTHAWEKFSSIAFLLYCASFMVFVLRFCRRRAPRAERALWAIVLIGSGWLIVTPGSAIADARALWALIPMAGFIGSCGLLLWFSWRSREIEQQILTVCMVIFIAVGVHDLLVFVGILNTNIYYAVFTSQALMLSMALALAWRFAQNVRKIEQFNDELRSRVDLATQELAHTLTRQHTLEVANARLGERLNLAHDLHDGLGGTLVSSIAALEHSPADISSDRFLSILKELRDDLRIVIDAAAHSTEDSASLAEQIGPLRHRMTRIFENRQIECSWLIDGADPCNLSAAQVLDITRILQEALTNVLKHSRARRVQIVLRTTKNAFELRVTDDGVGFETHGQSGSHYSTGLRSMAHRATRLGATFEVSSASGSTHVVVVKPDVEAANPPPPP</sequence>
<evidence type="ECO:0000256" key="3">
    <source>
        <dbReference type="ARBA" id="ARBA00023012"/>
    </source>
</evidence>
<dbReference type="CDD" id="cd16917">
    <property type="entry name" value="HATPase_UhpB-NarQ-NarX-like"/>
    <property type="match status" value="1"/>
</dbReference>
<keyword evidence="2" id="KW-0418">Kinase</keyword>
<keyword evidence="4" id="KW-1133">Transmembrane helix</keyword>
<feature type="transmembrane region" description="Helical" evidence="4">
    <location>
        <begin position="240"/>
        <end position="257"/>
    </location>
</feature>
<dbReference type="InterPro" id="IPR008979">
    <property type="entry name" value="Galactose-bd-like_sf"/>
</dbReference>
<dbReference type="InterPro" id="IPR050482">
    <property type="entry name" value="Sensor_HK_TwoCompSys"/>
</dbReference>
<dbReference type="AlphaFoldDB" id="A0AAQ1JXH7"/>
<dbReference type="Pfam" id="PF07695">
    <property type="entry name" value="7TMR-DISM_7TM"/>
    <property type="match status" value="1"/>
</dbReference>
<evidence type="ECO:0000313" key="9">
    <source>
        <dbReference type="Proteomes" id="UP000247515"/>
    </source>
</evidence>
<feature type="transmembrane region" description="Helical" evidence="4">
    <location>
        <begin position="351"/>
        <end position="371"/>
    </location>
</feature>
<evidence type="ECO:0000256" key="4">
    <source>
        <dbReference type="SAM" id="Phobius"/>
    </source>
</evidence>
<dbReference type="Proteomes" id="UP000247515">
    <property type="component" value="Unassembled WGS sequence"/>
</dbReference>
<evidence type="ECO:0000256" key="2">
    <source>
        <dbReference type="ARBA" id="ARBA00022777"/>
    </source>
</evidence>
<name>A0AAQ1JXH7_9BURK</name>
<keyword evidence="4" id="KW-0472">Membrane</keyword>
<dbReference type="Gene3D" id="2.60.120.260">
    <property type="entry name" value="Galactose-binding domain-like"/>
    <property type="match status" value="1"/>
</dbReference>
<dbReference type="Proteomes" id="UP000183529">
    <property type="component" value="Unassembled WGS sequence"/>
</dbReference>
<feature type="transmembrane region" description="Helical" evidence="4">
    <location>
        <begin position="269"/>
        <end position="287"/>
    </location>
</feature>
<feature type="domain" description="Histidine kinase/HSP90-like ATPase" evidence="5">
    <location>
        <begin position="517"/>
        <end position="611"/>
    </location>
</feature>
<dbReference type="PANTHER" id="PTHR24421">
    <property type="entry name" value="NITRATE/NITRITE SENSOR PROTEIN NARX-RELATED"/>
    <property type="match status" value="1"/>
</dbReference>
<evidence type="ECO:0000256" key="1">
    <source>
        <dbReference type="ARBA" id="ARBA00022679"/>
    </source>
</evidence>
<dbReference type="InterPro" id="IPR011623">
    <property type="entry name" value="7TMR_DISM_rcpt_extracell_dom1"/>
</dbReference>
<dbReference type="RefSeq" id="WP_161495556.1">
    <property type="nucleotide sequence ID" value="NZ_CADFGN010000016.1"/>
</dbReference>
<dbReference type="SUPFAM" id="SSF49785">
    <property type="entry name" value="Galactose-binding domain-like"/>
    <property type="match status" value="1"/>
</dbReference>
<dbReference type="GO" id="GO:0000160">
    <property type="term" value="P:phosphorelay signal transduction system"/>
    <property type="evidence" value="ECO:0007669"/>
    <property type="project" value="UniProtKB-KW"/>
</dbReference>
<keyword evidence="9" id="KW-1185">Reference proteome</keyword>
<keyword evidence="4" id="KW-0812">Transmembrane</keyword>
<evidence type="ECO:0000313" key="7">
    <source>
        <dbReference type="EMBL" id="SEK12202.1"/>
    </source>
</evidence>
<evidence type="ECO:0000259" key="5">
    <source>
        <dbReference type="SMART" id="SM00387"/>
    </source>
</evidence>
<feature type="transmembrane region" description="Helical" evidence="4">
    <location>
        <begin position="176"/>
        <end position="196"/>
    </location>
</feature>
<reference evidence="6 9" key="2">
    <citation type="submission" date="2018-05" db="EMBL/GenBank/DDBJ databases">
        <title>Genomic Encyclopedia of Type Strains, Phase IV (KMG-V): Genome sequencing to study the core and pangenomes of soil and plant-associated prokaryotes.</title>
        <authorList>
            <person name="Whitman W."/>
        </authorList>
    </citation>
    <scope>NUCLEOTIDE SEQUENCE [LARGE SCALE GENOMIC DNA]</scope>
    <source>
        <strain evidence="6 9">SIr-6563</strain>
    </source>
</reference>
<dbReference type="Pfam" id="PF02518">
    <property type="entry name" value="HATPase_c"/>
    <property type="match status" value="1"/>
</dbReference>
<evidence type="ECO:0000313" key="8">
    <source>
        <dbReference type="Proteomes" id="UP000183529"/>
    </source>
</evidence>
<dbReference type="SMART" id="SM00387">
    <property type="entry name" value="HATPase_c"/>
    <property type="match status" value="1"/>
</dbReference>
<reference evidence="7 8" key="1">
    <citation type="submission" date="2016-10" db="EMBL/GenBank/DDBJ databases">
        <authorList>
            <person name="Varghese N."/>
            <person name="Submissions S."/>
        </authorList>
    </citation>
    <scope>NUCLEOTIDE SEQUENCE [LARGE SCALE GENOMIC DNA]</scope>
    <source>
        <strain evidence="7 8">LMG 22274</strain>
    </source>
</reference>
<protein>
    <recommendedName>
        <fullName evidence="5">Histidine kinase/HSP90-like ATPase domain-containing protein</fullName>
    </recommendedName>
</protein>